<dbReference type="InterPro" id="IPR007716">
    <property type="entry name" value="NPL4_Zn-bd_put"/>
</dbReference>
<gene>
    <name evidence="10" type="ORF">AAFC00_001723</name>
</gene>
<evidence type="ECO:0000256" key="3">
    <source>
        <dbReference type="ARBA" id="ARBA00011025"/>
    </source>
</evidence>
<dbReference type="InterPro" id="IPR016563">
    <property type="entry name" value="Npl4"/>
</dbReference>
<accession>A0ABR3PPX7</accession>
<sequence>MILRFQSRNGQFRLDIDSSADIASILPQTLEKLPADTDPASVTISPQRHGGDSRSIQSLQGVTFQRLGMKHGDQIFLDFTQQQPPSSAQAEAHPVTANRLNGKQVSAAEDASVAFSTPSAAAQKLIKNPWDSVKQLPLDDALDNKDGKIHRPKDAKMCRHGPKGMCDYCMPLEPYNAEYLAEHKIKHLSYHAYLRKLNQGKNKYESGSSYMPPLSEPYYRVRPDCPSGHKPFPAGICSKCQPSAISLQPQPYRMVDHVEFSSPSIINTILDFWRNSGTQRIGFLYGRYEEYTAIPLGTKAVVEAIYEPPQVDELDGVTLTQWENEADVDRVASLCGLTRVGVIFTDLIDSNAGDATVVCKRHIDSYFLSSLEIQFASRYQAKYPRPSKWSETGYFGSNFVTCVISGDDEDHIAVAAYQASDSAVEMVRADIVEPSADPNVMLVQDEDEEKDIGRTRYIPEVFYRKINEYGANVQENAKPSFPVEYLLVTLTHGFPDQAKPVFANDASFTVENRELVGQTQEPRNLRKILGSGARLDRPEGTTKLSDFHLLCFIQGMGVLSEDELSLLCQVATTKDTNLGAALQQTPGWATLQTILEIGDRPRKRPSPYADAAAGDGGYGDDDGGDQLAKRVKGIGL</sequence>
<dbReference type="GeneID" id="95975426"/>
<evidence type="ECO:0000313" key="11">
    <source>
        <dbReference type="Proteomes" id="UP001562354"/>
    </source>
</evidence>
<evidence type="ECO:0000256" key="4">
    <source>
        <dbReference type="ARBA" id="ARBA00019709"/>
    </source>
</evidence>
<comment type="function">
    <text evidence="7">Involved in the import of nuclear-targeted proteins into the nucleus and the export of poly(A) RNA out of the nucleus. Has a role in the endoplasmic reticulum-associated degradation (ERAD) pathway.</text>
</comment>
<evidence type="ECO:0000256" key="6">
    <source>
        <dbReference type="ARBA" id="ARBA00023010"/>
    </source>
</evidence>
<dbReference type="PROSITE" id="PS50249">
    <property type="entry name" value="MPN"/>
    <property type="match status" value="1"/>
</dbReference>
<dbReference type="CDD" id="cd08061">
    <property type="entry name" value="MPN_NPL4"/>
    <property type="match status" value="1"/>
</dbReference>
<feature type="domain" description="MPN" evidence="9">
    <location>
        <begin position="258"/>
        <end position="395"/>
    </location>
</feature>
<dbReference type="EMBL" id="JBFMKM010000001">
    <property type="protein sequence ID" value="KAL1311611.1"/>
    <property type="molecule type" value="Genomic_DNA"/>
</dbReference>
<comment type="caution">
    <text evidence="10">The sequence shown here is derived from an EMBL/GenBank/DDBJ whole genome shotgun (WGS) entry which is preliminary data.</text>
</comment>
<dbReference type="Proteomes" id="UP001562354">
    <property type="component" value="Unassembled WGS sequence"/>
</dbReference>
<dbReference type="Gene3D" id="3.10.20.90">
    <property type="entry name" value="Phosphatidylinositol 3-kinase Catalytic Subunit, Chain A, domain 1"/>
    <property type="match status" value="1"/>
</dbReference>
<evidence type="ECO:0000256" key="7">
    <source>
        <dbReference type="ARBA" id="ARBA00024703"/>
    </source>
</evidence>
<comment type="similarity">
    <text evidence="3">Belongs to the NPL4 family.</text>
</comment>
<evidence type="ECO:0000259" key="9">
    <source>
        <dbReference type="PROSITE" id="PS50249"/>
    </source>
</evidence>
<dbReference type="PANTHER" id="PTHR12710">
    <property type="entry name" value="NUCLEAR PROTEIN LOCALIZATION 4"/>
    <property type="match status" value="1"/>
</dbReference>
<keyword evidence="6" id="KW-0811">Translocation</keyword>
<evidence type="ECO:0000256" key="8">
    <source>
        <dbReference type="SAM" id="MobiDB-lite"/>
    </source>
</evidence>
<name>A0ABR3PPX7_9PEZI</name>
<keyword evidence="5" id="KW-0813">Transport</keyword>
<dbReference type="PANTHER" id="PTHR12710:SF0">
    <property type="entry name" value="NUCLEAR PROTEIN LOCALIZATION PROTEIN 4 HOMOLOG"/>
    <property type="match status" value="1"/>
</dbReference>
<dbReference type="PIRSF" id="PIRSF010052">
    <property type="entry name" value="Polyub_prc_Npl4"/>
    <property type="match status" value="1"/>
</dbReference>
<evidence type="ECO:0000313" key="10">
    <source>
        <dbReference type="EMBL" id="KAL1311611.1"/>
    </source>
</evidence>
<keyword evidence="5" id="KW-0509">mRNA transport</keyword>
<protein>
    <recommendedName>
        <fullName evidence="4">Nuclear protein localization protein 4</fullName>
    </recommendedName>
</protein>
<organism evidence="10 11">
    <name type="scientific">Neodothiora populina</name>
    <dbReference type="NCBI Taxonomy" id="2781224"/>
    <lineage>
        <taxon>Eukaryota</taxon>
        <taxon>Fungi</taxon>
        <taxon>Dikarya</taxon>
        <taxon>Ascomycota</taxon>
        <taxon>Pezizomycotina</taxon>
        <taxon>Dothideomycetes</taxon>
        <taxon>Dothideomycetidae</taxon>
        <taxon>Dothideales</taxon>
        <taxon>Dothioraceae</taxon>
        <taxon>Neodothiora</taxon>
    </lineage>
</organism>
<dbReference type="InterPro" id="IPR037518">
    <property type="entry name" value="MPN"/>
</dbReference>
<keyword evidence="6" id="KW-0653">Protein transport</keyword>
<evidence type="ECO:0000256" key="1">
    <source>
        <dbReference type="ARBA" id="ARBA00004335"/>
    </source>
</evidence>
<dbReference type="Pfam" id="PF05021">
    <property type="entry name" value="NPL4"/>
    <property type="match status" value="1"/>
</dbReference>
<evidence type="ECO:0000256" key="5">
    <source>
        <dbReference type="ARBA" id="ARBA00022816"/>
    </source>
</evidence>
<keyword evidence="11" id="KW-1185">Reference proteome</keyword>
<proteinExistence type="inferred from homology"/>
<reference evidence="10 11" key="1">
    <citation type="submission" date="2024-07" db="EMBL/GenBank/DDBJ databases">
        <title>Draft sequence of the Neodothiora populina.</title>
        <authorList>
            <person name="Drown D.D."/>
            <person name="Schuette U.S."/>
            <person name="Buechlein A.B."/>
            <person name="Rusch D.R."/>
            <person name="Winton L.W."/>
            <person name="Adams G.A."/>
        </authorList>
    </citation>
    <scope>NUCLEOTIDE SEQUENCE [LARGE SCALE GENOMIC DNA]</scope>
    <source>
        <strain evidence="10 11">CPC 39397</strain>
    </source>
</reference>
<dbReference type="InterPro" id="IPR007717">
    <property type="entry name" value="NPL4_C"/>
</dbReference>
<feature type="region of interest" description="Disordered" evidence="8">
    <location>
        <begin position="599"/>
        <end position="625"/>
    </location>
</feature>
<evidence type="ECO:0000256" key="2">
    <source>
        <dbReference type="ARBA" id="ARBA00004556"/>
    </source>
</evidence>
<comment type="subcellular location">
    <subcellularLocation>
        <location evidence="2">Cytoplasm</location>
        <location evidence="2">Perinuclear region</location>
    </subcellularLocation>
    <subcellularLocation>
        <location evidence="1">Nucleus membrane</location>
        <topology evidence="1">Peripheral membrane protein</topology>
        <orientation evidence="1">Cytoplasmic side</orientation>
    </subcellularLocation>
</comment>
<dbReference type="Pfam" id="PF05020">
    <property type="entry name" value="zf-NPL4"/>
    <property type="match status" value="1"/>
</dbReference>
<dbReference type="RefSeq" id="XP_069204460.1">
    <property type="nucleotide sequence ID" value="XM_069340947.1"/>
</dbReference>